<dbReference type="NCBIfam" id="TIGR01090">
    <property type="entry name" value="apt"/>
    <property type="match status" value="1"/>
</dbReference>
<dbReference type="NCBIfam" id="NF002636">
    <property type="entry name" value="PRK02304.1-5"/>
    <property type="match status" value="1"/>
</dbReference>
<dbReference type="UniPathway" id="UPA00588">
    <property type="reaction ID" value="UER00646"/>
</dbReference>
<keyword evidence="9 13" id="KW-0328">Glycosyltransferase</keyword>
<reference evidence="13 14" key="1">
    <citation type="submission" date="2019-07" db="EMBL/GenBank/DDBJ databases">
        <title>Draft genome assembly of a fouling barnacle, Amphibalanus amphitrite (Darwin, 1854): The first reference genome for Thecostraca.</title>
        <authorList>
            <person name="Kim W."/>
        </authorList>
    </citation>
    <scope>NUCLEOTIDE SEQUENCE [LARGE SCALE GENOMIC DNA]</scope>
    <source>
        <strain evidence="13">SNU_AA5</strain>
        <tissue evidence="13">Soma without cirri and trophi</tissue>
    </source>
</reference>
<dbReference type="GO" id="GO:0016208">
    <property type="term" value="F:AMP binding"/>
    <property type="evidence" value="ECO:0007669"/>
    <property type="project" value="TreeGrafter"/>
</dbReference>
<dbReference type="Proteomes" id="UP000440578">
    <property type="component" value="Unassembled WGS sequence"/>
</dbReference>
<comment type="caution">
    <text evidence="13">The sequence shown here is derived from an EMBL/GenBank/DDBJ whole genome shotgun (WGS) entry which is preliminary data.</text>
</comment>
<dbReference type="InterPro" id="IPR005764">
    <property type="entry name" value="Ade_phspho_trans"/>
</dbReference>
<keyword evidence="10 13" id="KW-0808">Transferase</keyword>
<dbReference type="Pfam" id="PF00156">
    <property type="entry name" value="Pribosyltran"/>
    <property type="match status" value="1"/>
</dbReference>
<evidence type="ECO:0000256" key="1">
    <source>
        <dbReference type="ARBA" id="ARBA00000868"/>
    </source>
</evidence>
<keyword evidence="11" id="KW-0660">Purine salvage</keyword>
<dbReference type="EC" id="2.4.2.7" evidence="6"/>
<name>A0A6A4W8D5_AMPAM</name>
<evidence type="ECO:0000256" key="11">
    <source>
        <dbReference type="ARBA" id="ARBA00022726"/>
    </source>
</evidence>
<comment type="subcellular location">
    <subcellularLocation>
        <location evidence="3">Cytoplasm</location>
    </subcellularLocation>
</comment>
<evidence type="ECO:0000313" key="14">
    <source>
        <dbReference type="Proteomes" id="UP000440578"/>
    </source>
</evidence>
<comment type="pathway">
    <text evidence="4">Purine metabolism; AMP biosynthesis via salvage pathway; AMP from adenine: step 1/1.</text>
</comment>
<sequence>MLNHQSRHSNMPANLEEKINIVKAAITSHPDFPKKGVIFRDIFGALLQPAAFAALRDVLVAHARQLSPRPDAVVALDARGFLFGPLIALELGVPLVPVRKRGKLPGAVRSVQYQLEYGQDTFEMQDGSISKGQNVLIVDDLLATGGTMSAACQLVSEAGGTVLGCLVIIELAELGGRQKVPAPVTTLLEF</sequence>
<evidence type="ECO:0000259" key="12">
    <source>
        <dbReference type="Pfam" id="PF00156"/>
    </source>
</evidence>
<evidence type="ECO:0000313" key="13">
    <source>
        <dbReference type="EMBL" id="KAF0302765.1"/>
    </source>
</evidence>
<proteinExistence type="inferred from homology"/>
<dbReference type="GO" id="GO:0006166">
    <property type="term" value="P:purine ribonucleoside salvage"/>
    <property type="evidence" value="ECO:0007669"/>
    <property type="project" value="UniProtKB-KW"/>
</dbReference>
<dbReference type="InterPro" id="IPR029057">
    <property type="entry name" value="PRTase-like"/>
</dbReference>
<gene>
    <name evidence="13" type="primary">Aprt_1</name>
    <name evidence="13" type="ORF">FJT64_025164</name>
</gene>
<comment type="similarity">
    <text evidence="5">Belongs to the purine/pyrimidine phosphoribosyltransferase family.</text>
</comment>
<evidence type="ECO:0000256" key="4">
    <source>
        <dbReference type="ARBA" id="ARBA00004659"/>
    </source>
</evidence>
<keyword evidence="14" id="KW-1185">Reference proteome</keyword>
<dbReference type="GO" id="GO:0003999">
    <property type="term" value="F:adenine phosphoribosyltransferase activity"/>
    <property type="evidence" value="ECO:0007669"/>
    <property type="project" value="UniProtKB-EC"/>
</dbReference>
<comment type="function">
    <text evidence="2">Catalyzes a salvage reaction resulting in the formation of AMP, that is energically less costly than de novo synthesis.</text>
</comment>
<dbReference type="EMBL" id="VIIS01001015">
    <property type="protein sequence ID" value="KAF0302765.1"/>
    <property type="molecule type" value="Genomic_DNA"/>
</dbReference>
<dbReference type="InterPro" id="IPR000836">
    <property type="entry name" value="PRTase_dom"/>
</dbReference>
<dbReference type="GO" id="GO:0002055">
    <property type="term" value="F:adenine binding"/>
    <property type="evidence" value="ECO:0007669"/>
    <property type="project" value="TreeGrafter"/>
</dbReference>
<organism evidence="13 14">
    <name type="scientific">Amphibalanus amphitrite</name>
    <name type="common">Striped barnacle</name>
    <name type="synonym">Balanus amphitrite</name>
    <dbReference type="NCBI Taxonomy" id="1232801"/>
    <lineage>
        <taxon>Eukaryota</taxon>
        <taxon>Metazoa</taxon>
        <taxon>Ecdysozoa</taxon>
        <taxon>Arthropoda</taxon>
        <taxon>Crustacea</taxon>
        <taxon>Multicrustacea</taxon>
        <taxon>Cirripedia</taxon>
        <taxon>Thoracica</taxon>
        <taxon>Thoracicalcarea</taxon>
        <taxon>Balanomorpha</taxon>
        <taxon>Balanoidea</taxon>
        <taxon>Balanidae</taxon>
        <taxon>Amphibalaninae</taxon>
        <taxon>Amphibalanus</taxon>
    </lineage>
</organism>
<dbReference type="AlphaFoldDB" id="A0A6A4W8D5"/>
<keyword evidence="8" id="KW-0963">Cytoplasm</keyword>
<dbReference type="OrthoDB" id="363185at2759"/>
<evidence type="ECO:0000256" key="10">
    <source>
        <dbReference type="ARBA" id="ARBA00022679"/>
    </source>
</evidence>
<evidence type="ECO:0000256" key="8">
    <source>
        <dbReference type="ARBA" id="ARBA00022490"/>
    </source>
</evidence>
<feature type="domain" description="Phosphoribosyltransferase" evidence="12">
    <location>
        <begin position="48"/>
        <end position="170"/>
    </location>
</feature>
<dbReference type="NCBIfam" id="NF002634">
    <property type="entry name" value="PRK02304.1-3"/>
    <property type="match status" value="1"/>
</dbReference>
<dbReference type="CDD" id="cd06223">
    <property type="entry name" value="PRTases_typeI"/>
    <property type="match status" value="1"/>
</dbReference>
<dbReference type="FunFam" id="3.40.50.2020:FF:000021">
    <property type="entry name" value="Adenine phosphoribosyltransferase"/>
    <property type="match status" value="1"/>
</dbReference>
<evidence type="ECO:0000256" key="9">
    <source>
        <dbReference type="ARBA" id="ARBA00022676"/>
    </source>
</evidence>
<evidence type="ECO:0000256" key="7">
    <source>
        <dbReference type="ARBA" id="ARBA00017366"/>
    </source>
</evidence>
<dbReference type="GO" id="GO:0006168">
    <property type="term" value="P:adenine salvage"/>
    <property type="evidence" value="ECO:0007669"/>
    <property type="project" value="InterPro"/>
</dbReference>
<dbReference type="PANTHER" id="PTHR32315">
    <property type="entry name" value="ADENINE PHOSPHORIBOSYLTRANSFERASE"/>
    <property type="match status" value="1"/>
</dbReference>
<dbReference type="InterPro" id="IPR050054">
    <property type="entry name" value="UPRTase/APRTase"/>
</dbReference>
<dbReference type="HAMAP" id="MF_00004">
    <property type="entry name" value="Aden_phosphoribosyltr"/>
    <property type="match status" value="1"/>
</dbReference>
<protein>
    <recommendedName>
        <fullName evidence="7">Adenine phosphoribosyltransferase</fullName>
        <ecNumber evidence="6">2.4.2.7</ecNumber>
    </recommendedName>
</protein>
<dbReference type="GO" id="GO:0005737">
    <property type="term" value="C:cytoplasm"/>
    <property type="evidence" value="ECO:0007669"/>
    <property type="project" value="UniProtKB-SubCell"/>
</dbReference>
<evidence type="ECO:0000256" key="6">
    <source>
        <dbReference type="ARBA" id="ARBA00011893"/>
    </source>
</evidence>
<comment type="catalytic activity">
    <reaction evidence="1">
        <text>AMP + diphosphate = 5-phospho-alpha-D-ribose 1-diphosphate + adenine</text>
        <dbReference type="Rhea" id="RHEA:16609"/>
        <dbReference type="ChEBI" id="CHEBI:16708"/>
        <dbReference type="ChEBI" id="CHEBI:33019"/>
        <dbReference type="ChEBI" id="CHEBI:58017"/>
        <dbReference type="ChEBI" id="CHEBI:456215"/>
        <dbReference type="EC" id="2.4.2.7"/>
    </reaction>
</comment>
<evidence type="ECO:0000256" key="2">
    <source>
        <dbReference type="ARBA" id="ARBA00003968"/>
    </source>
</evidence>
<accession>A0A6A4W8D5</accession>
<evidence type="ECO:0000256" key="5">
    <source>
        <dbReference type="ARBA" id="ARBA00008391"/>
    </source>
</evidence>
<dbReference type="PANTHER" id="PTHR32315:SF3">
    <property type="entry name" value="ADENINE PHOSPHORIBOSYLTRANSFERASE"/>
    <property type="match status" value="1"/>
</dbReference>
<evidence type="ECO:0000256" key="3">
    <source>
        <dbReference type="ARBA" id="ARBA00004496"/>
    </source>
</evidence>
<dbReference type="GO" id="GO:0044209">
    <property type="term" value="P:AMP salvage"/>
    <property type="evidence" value="ECO:0007669"/>
    <property type="project" value="UniProtKB-UniPathway"/>
</dbReference>
<dbReference type="SUPFAM" id="SSF53271">
    <property type="entry name" value="PRTase-like"/>
    <property type="match status" value="1"/>
</dbReference>
<dbReference type="Gene3D" id="3.40.50.2020">
    <property type="match status" value="1"/>
</dbReference>